<reference evidence="2 3" key="1">
    <citation type="submission" date="2017-10" db="EMBL/GenBank/DDBJ databases">
        <title>Biodiversity and function of Thalassospira species in the particle-attached aromatic-hydrocarbon-degrading consortia from the surface seawater of the China South Sea.</title>
        <authorList>
            <person name="Dong C."/>
            <person name="Liu R."/>
            <person name="Shao Z."/>
        </authorList>
    </citation>
    <scope>NUCLEOTIDE SEQUENCE [LARGE SCALE GENOMIC DNA]</scope>
    <source>
        <strain evidence="2 3">CSC3H3</strain>
    </source>
</reference>
<evidence type="ECO:0000256" key="1">
    <source>
        <dbReference type="SAM" id="MobiDB-lite"/>
    </source>
</evidence>
<dbReference type="InterPro" id="IPR003673">
    <property type="entry name" value="CoA-Trfase_fam_III"/>
</dbReference>
<sequence>MTPPNATSRAETPGSTNSVQPDSAPEHPNPFAAFARAIWAAVGGDPALLAALSQTSPGALPSAFAVTDLAAASVGCAGLAIAELSGLIRAQGRNAAPVTPVTVDRRLASAWFSSGYRPAGWEPAAKWDAIAGDYPGQDGWIRLHTNAPHHRRAALAVLGITTEDATRQTVAATVANWPVTALETAIVEKGGCAAAMRSLGEWQQHPQGKAVASEPLVHADASPLPAAERGENSQFRLTGTRDRPLAGVKVLDLTRILAGPVGTRFLAGFGANVLRVDPPGWDEPTILPDITVGKRCARLDLINDQDRETFRSLLAEADILVHGYRADALERLGLGTRARRALNPGLIDVALNAYGWSGPWQFRRGFDSLVQMSSGIADHSMKIYQTEKPKPLPVQALDHAAGYILATCAIRGLIERHQNGHGLQYRTSLARVAALLCQYQPTLAKGTTPPAFTDLADDDYSPTIEPSGSGNLQRLRPPLEMDGIPMGWTIPAGLLGTSPPTW</sequence>
<dbReference type="SUPFAM" id="SSF89796">
    <property type="entry name" value="CoA-transferase family III (CaiB/BaiF)"/>
    <property type="match status" value="2"/>
</dbReference>
<dbReference type="EMBL" id="CP024199">
    <property type="protein sequence ID" value="AUG53988.1"/>
    <property type="molecule type" value="Genomic_DNA"/>
</dbReference>
<organism evidence="2 3">
    <name type="scientific">Thalassospira marina</name>
    <dbReference type="NCBI Taxonomy" id="2048283"/>
    <lineage>
        <taxon>Bacteria</taxon>
        <taxon>Pseudomonadati</taxon>
        <taxon>Pseudomonadota</taxon>
        <taxon>Alphaproteobacteria</taxon>
        <taxon>Rhodospirillales</taxon>
        <taxon>Thalassospiraceae</taxon>
        <taxon>Thalassospira</taxon>
    </lineage>
</organism>
<evidence type="ECO:0000313" key="3">
    <source>
        <dbReference type="Proteomes" id="UP000233458"/>
    </source>
</evidence>
<feature type="compositionally biased region" description="Polar residues" evidence="1">
    <location>
        <begin position="1"/>
        <end position="21"/>
    </location>
</feature>
<dbReference type="PANTHER" id="PTHR48228">
    <property type="entry name" value="SUCCINYL-COA--D-CITRAMALATE COA-TRANSFERASE"/>
    <property type="match status" value="1"/>
</dbReference>
<keyword evidence="2" id="KW-0808">Transferase</keyword>
<dbReference type="InterPro" id="IPR023606">
    <property type="entry name" value="CoA-Trfase_III_dom_1_sf"/>
</dbReference>
<name>A0ABN5FHT7_9PROT</name>
<dbReference type="RefSeq" id="WP_101285440.1">
    <property type="nucleotide sequence ID" value="NZ_CP024199.1"/>
</dbReference>
<protein>
    <submittedName>
        <fullName evidence="2">Acyl-CoA transferase</fullName>
    </submittedName>
</protein>
<dbReference type="Pfam" id="PF02515">
    <property type="entry name" value="CoA_transf_3"/>
    <property type="match status" value="1"/>
</dbReference>
<feature type="region of interest" description="Disordered" evidence="1">
    <location>
        <begin position="1"/>
        <end position="27"/>
    </location>
</feature>
<dbReference type="InterPro" id="IPR050509">
    <property type="entry name" value="CoA-transferase_III"/>
</dbReference>
<accession>A0ABN5FHT7</accession>
<gene>
    <name evidence="2" type="ORF">CSC3H3_15620</name>
</gene>
<keyword evidence="3" id="KW-1185">Reference proteome</keyword>
<dbReference type="Gene3D" id="3.40.50.10540">
    <property type="entry name" value="Crotonobetainyl-coa:carnitine coa-transferase, domain 1"/>
    <property type="match status" value="1"/>
</dbReference>
<dbReference type="PANTHER" id="PTHR48228:SF4">
    <property type="entry name" value="BLR3030 PROTEIN"/>
    <property type="match status" value="1"/>
</dbReference>
<evidence type="ECO:0000313" key="2">
    <source>
        <dbReference type="EMBL" id="AUG53988.1"/>
    </source>
</evidence>
<proteinExistence type="predicted"/>
<dbReference type="Proteomes" id="UP000233458">
    <property type="component" value="Chromosome"/>
</dbReference>
<dbReference type="GO" id="GO:0016740">
    <property type="term" value="F:transferase activity"/>
    <property type="evidence" value="ECO:0007669"/>
    <property type="project" value="UniProtKB-KW"/>
</dbReference>